<evidence type="ECO:0000313" key="1">
    <source>
        <dbReference type="EMBL" id="KAA0706807.1"/>
    </source>
</evidence>
<proteinExistence type="predicted"/>
<dbReference type="Pfam" id="PF22593">
    <property type="entry name" value="SPMIP11"/>
    <property type="match status" value="1"/>
</dbReference>
<comment type="caution">
    <text evidence="1">The sequence shown here is derived from an EMBL/GenBank/DDBJ whole genome shotgun (WGS) entry which is preliminary data.</text>
</comment>
<dbReference type="EMBL" id="SOYY01000020">
    <property type="protein sequence ID" value="KAA0706807.1"/>
    <property type="molecule type" value="Genomic_DNA"/>
</dbReference>
<evidence type="ECO:0000313" key="2">
    <source>
        <dbReference type="Proteomes" id="UP000324632"/>
    </source>
</evidence>
<sequence>MAFFGLTYLGYQRPVGDKLLSSAQIKLNVQDVSVSQREENGLPPINTKRELTWADPRGHEPIIRQVHKTPKEVYRVPLTDNQQYGWWVPTGGPKNQEPWTRIRRFPRRNSEMTKFVNEMAMANSDFSLF</sequence>
<dbReference type="AlphaFoldDB" id="A0A5A9NEE1"/>
<gene>
    <name evidence="1" type="ORF">E1301_Tti002127</name>
</gene>
<dbReference type="Proteomes" id="UP000324632">
    <property type="component" value="Chromosome 20"/>
</dbReference>
<organism evidence="1 2">
    <name type="scientific">Triplophysa tibetana</name>
    <dbReference type="NCBI Taxonomy" id="1572043"/>
    <lineage>
        <taxon>Eukaryota</taxon>
        <taxon>Metazoa</taxon>
        <taxon>Chordata</taxon>
        <taxon>Craniata</taxon>
        <taxon>Vertebrata</taxon>
        <taxon>Euteleostomi</taxon>
        <taxon>Actinopterygii</taxon>
        <taxon>Neopterygii</taxon>
        <taxon>Teleostei</taxon>
        <taxon>Ostariophysi</taxon>
        <taxon>Cypriniformes</taxon>
        <taxon>Nemacheilidae</taxon>
        <taxon>Triplophysa</taxon>
    </lineage>
</organism>
<name>A0A5A9NEE1_9TELE</name>
<reference evidence="1 2" key="1">
    <citation type="journal article" date="2019" name="Mol. Ecol. Resour.">
        <title>Chromosome-level genome assembly of Triplophysa tibetana, a fish adapted to the harsh high-altitude environment of the Tibetan Plateau.</title>
        <authorList>
            <person name="Yang X."/>
            <person name="Liu H."/>
            <person name="Ma Z."/>
            <person name="Zou Y."/>
            <person name="Zou M."/>
            <person name="Mao Y."/>
            <person name="Li X."/>
            <person name="Wang H."/>
            <person name="Chen T."/>
            <person name="Wang W."/>
            <person name="Yang R."/>
        </authorList>
    </citation>
    <scope>NUCLEOTIDE SEQUENCE [LARGE SCALE GENOMIC DNA]</scope>
    <source>
        <strain evidence="1">TTIB1903HZAU</strain>
        <tissue evidence="1">Muscle</tissue>
    </source>
</reference>
<accession>A0A5A9NEE1</accession>
<keyword evidence="2" id="KW-1185">Reference proteome</keyword>
<dbReference type="PANTHER" id="PTHR35263:SF1">
    <property type="entry name" value="TESTIS-EXPRESSED PROTEIN 49"/>
    <property type="match status" value="1"/>
</dbReference>
<dbReference type="InterPro" id="IPR038775">
    <property type="entry name" value="SPMIP11"/>
</dbReference>
<dbReference type="PANTHER" id="PTHR35263">
    <property type="entry name" value="TESTIS-EXPRESSED PROTEIN 49"/>
    <property type="match status" value="1"/>
</dbReference>
<protein>
    <submittedName>
        <fullName evidence="1">Testis-expressed protein 49</fullName>
    </submittedName>
</protein>